<dbReference type="Pfam" id="PF01638">
    <property type="entry name" value="HxlR"/>
    <property type="match status" value="1"/>
</dbReference>
<dbReference type="PANTHER" id="PTHR33204">
    <property type="entry name" value="TRANSCRIPTIONAL REGULATOR, MARR FAMILY"/>
    <property type="match status" value="1"/>
</dbReference>
<evidence type="ECO:0000256" key="1">
    <source>
        <dbReference type="ARBA" id="ARBA00023015"/>
    </source>
</evidence>
<keyword evidence="1" id="KW-0805">Transcription regulation</keyword>
<name>A0ABW6ZB36_9ACTN</name>
<evidence type="ECO:0000256" key="2">
    <source>
        <dbReference type="ARBA" id="ARBA00023125"/>
    </source>
</evidence>
<proteinExistence type="predicted"/>
<dbReference type="InterPro" id="IPR036390">
    <property type="entry name" value="WH_DNA-bd_sf"/>
</dbReference>
<dbReference type="PROSITE" id="PS51118">
    <property type="entry name" value="HTH_HXLR"/>
    <property type="match status" value="1"/>
</dbReference>
<dbReference type="EMBL" id="JBICBM010000033">
    <property type="protein sequence ID" value="MFF9887604.1"/>
    <property type="molecule type" value="Genomic_DNA"/>
</dbReference>
<dbReference type="PANTHER" id="PTHR33204:SF18">
    <property type="entry name" value="TRANSCRIPTIONAL REGULATORY PROTEIN"/>
    <property type="match status" value="1"/>
</dbReference>
<evidence type="ECO:0000313" key="6">
    <source>
        <dbReference type="Proteomes" id="UP001603418"/>
    </source>
</evidence>
<sequence length="168" mass="18550">MGHVDLHSQDAVFTRAGEFADRDAFTAAGWCAMERSLEVVGTRSAMMLVREAFYGGRRFDDLVRRTGLAETVASKRLRQLVADGLMERSPYREPGARTRYEYVLTERGRALFPLLVALMRWGRTIQGDAHGGVELAHADCGALLVPAVRCEAGHDVPIEETEARLASS</sequence>
<dbReference type="Gene3D" id="1.10.10.10">
    <property type="entry name" value="Winged helix-like DNA-binding domain superfamily/Winged helix DNA-binding domain"/>
    <property type="match status" value="1"/>
</dbReference>
<reference evidence="5 6" key="1">
    <citation type="submission" date="2024-10" db="EMBL/GenBank/DDBJ databases">
        <title>The Natural Products Discovery Center: Release of the First 8490 Sequenced Strains for Exploring Actinobacteria Biosynthetic Diversity.</title>
        <authorList>
            <person name="Kalkreuter E."/>
            <person name="Kautsar S.A."/>
            <person name="Yang D."/>
            <person name="Bader C.D."/>
            <person name="Teijaro C.N."/>
            <person name="Fluegel L."/>
            <person name="Davis C.M."/>
            <person name="Simpson J.R."/>
            <person name="Lauterbach L."/>
            <person name="Steele A.D."/>
            <person name="Gui C."/>
            <person name="Meng S."/>
            <person name="Li G."/>
            <person name="Viehrig K."/>
            <person name="Ye F."/>
            <person name="Su P."/>
            <person name="Kiefer A.F."/>
            <person name="Nichols A."/>
            <person name="Cepeda A.J."/>
            <person name="Yan W."/>
            <person name="Fan B."/>
            <person name="Jiang Y."/>
            <person name="Adhikari A."/>
            <person name="Zheng C.-J."/>
            <person name="Schuster L."/>
            <person name="Cowan T.M."/>
            <person name="Smanski M.J."/>
            <person name="Chevrette M.G."/>
            <person name="De Carvalho L.P.S."/>
            <person name="Shen B."/>
        </authorList>
    </citation>
    <scope>NUCLEOTIDE SEQUENCE [LARGE SCALE GENOMIC DNA]</scope>
    <source>
        <strain evidence="5 6">NPDC013366</strain>
    </source>
</reference>
<feature type="domain" description="HTH hxlR-type" evidence="4">
    <location>
        <begin position="31"/>
        <end position="130"/>
    </location>
</feature>
<keyword evidence="6" id="KW-1185">Reference proteome</keyword>
<dbReference type="InterPro" id="IPR002577">
    <property type="entry name" value="HTH_HxlR"/>
</dbReference>
<keyword evidence="3" id="KW-0804">Transcription</keyword>
<dbReference type="Proteomes" id="UP001603418">
    <property type="component" value="Unassembled WGS sequence"/>
</dbReference>
<gene>
    <name evidence="5" type="ORF">ACF1HC_39495</name>
</gene>
<accession>A0ABW6ZB36</accession>
<dbReference type="RefSeq" id="WP_030793987.1">
    <property type="nucleotide sequence ID" value="NZ_JBFACJ010000043.1"/>
</dbReference>
<dbReference type="InterPro" id="IPR036388">
    <property type="entry name" value="WH-like_DNA-bd_sf"/>
</dbReference>
<dbReference type="SUPFAM" id="SSF46785">
    <property type="entry name" value="Winged helix' DNA-binding domain"/>
    <property type="match status" value="1"/>
</dbReference>
<evidence type="ECO:0000259" key="4">
    <source>
        <dbReference type="PROSITE" id="PS51118"/>
    </source>
</evidence>
<evidence type="ECO:0000256" key="3">
    <source>
        <dbReference type="ARBA" id="ARBA00023163"/>
    </source>
</evidence>
<keyword evidence="2" id="KW-0238">DNA-binding</keyword>
<protein>
    <submittedName>
        <fullName evidence="5">Winged helix-turn-helix transcriptional regulator</fullName>
    </submittedName>
</protein>
<evidence type="ECO:0000313" key="5">
    <source>
        <dbReference type="EMBL" id="MFF9887604.1"/>
    </source>
</evidence>
<comment type="caution">
    <text evidence="5">The sequence shown here is derived from an EMBL/GenBank/DDBJ whole genome shotgun (WGS) entry which is preliminary data.</text>
</comment>
<organism evidence="5 6">
    <name type="scientific">Streptomyces eurythermus</name>
    <dbReference type="NCBI Taxonomy" id="42237"/>
    <lineage>
        <taxon>Bacteria</taxon>
        <taxon>Bacillati</taxon>
        <taxon>Actinomycetota</taxon>
        <taxon>Actinomycetes</taxon>
        <taxon>Kitasatosporales</taxon>
        <taxon>Streptomycetaceae</taxon>
        <taxon>Streptomyces</taxon>
    </lineage>
</organism>